<protein>
    <recommendedName>
        <fullName evidence="2">histidine kinase</fullName>
        <ecNumber evidence="2">2.7.13.3</ecNumber>
    </recommendedName>
</protein>
<dbReference type="CDD" id="cd00130">
    <property type="entry name" value="PAS"/>
    <property type="match status" value="2"/>
</dbReference>
<dbReference type="AlphaFoldDB" id="A0AAV3XC26"/>
<dbReference type="EC" id="2.7.13.3" evidence="2"/>
<dbReference type="SUPFAM" id="SSF47384">
    <property type="entry name" value="Homodimeric domain of signal transducing histidine kinase"/>
    <property type="match status" value="1"/>
</dbReference>
<dbReference type="RefSeq" id="WP_226580330.1">
    <property type="nucleotide sequence ID" value="NZ_BLAY01000037.1"/>
</dbReference>
<dbReference type="GO" id="GO:0000155">
    <property type="term" value="F:phosphorelay sensor kinase activity"/>
    <property type="evidence" value="ECO:0007669"/>
    <property type="project" value="InterPro"/>
</dbReference>
<dbReference type="Gene3D" id="3.30.450.20">
    <property type="entry name" value="PAS domain"/>
    <property type="match status" value="2"/>
</dbReference>
<feature type="domain" description="PAS" evidence="8">
    <location>
        <begin position="138"/>
        <end position="191"/>
    </location>
</feature>
<dbReference type="PANTHER" id="PTHR43065:SF50">
    <property type="entry name" value="HISTIDINE KINASE"/>
    <property type="match status" value="1"/>
</dbReference>
<evidence type="ECO:0000313" key="11">
    <source>
        <dbReference type="Proteomes" id="UP001050975"/>
    </source>
</evidence>
<dbReference type="Gene3D" id="3.30.565.10">
    <property type="entry name" value="Histidine kinase-like ATPase, C-terminal domain"/>
    <property type="match status" value="1"/>
</dbReference>
<dbReference type="InterPro" id="IPR003661">
    <property type="entry name" value="HisK_dim/P_dom"/>
</dbReference>
<dbReference type="InterPro" id="IPR005467">
    <property type="entry name" value="His_kinase_dom"/>
</dbReference>
<dbReference type="InterPro" id="IPR036097">
    <property type="entry name" value="HisK_dim/P_sf"/>
</dbReference>
<dbReference type="Pfam" id="PF08447">
    <property type="entry name" value="PAS_3"/>
    <property type="match status" value="1"/>
</dbReference>
<feature type="domain" description="PAC" evidence="9">
    <location>
        <begin position="213"/>
        <end position="265"/>
    </location>
</feature>
<organism evidence="10 11">
    <name type="scientific">Microseira wollei NIES-4236</name>
    <dbReference type="NCBI Taxonomy" id="2530354"/>
    <lineage>
        <taxon>Bacteria</taxon>
        <taxon>Bacillati</taxon>
        <taxon>Cyanobacteriota</taxon>
        <taxon>Cyanophyceae</taxon>
        <taxon>Oscillatoriophycideae</taxon>
        <taxon>Aerosakkonematales</taxon>
        <taxon>Aerosakkonemataceae</taxon>
        <taxon>Microseira</taxon>
    </lineage>
</organism>
<dbReference type="SMART" id="SM00387">
    <property type="entry name" value="HATPase_c"/>
    <property type="match status" value="1"/>
</dbReference>
<dbReference type="InterPro" id="IPR001610">
    <property type="entry name" value="PAC"/>
</dbReference>
<dbReference type="InterPro" id="IPR000700">
    <property type="entry name" value="PAS-assoc_C"/>
</dbReference>
<keyword evidence="3" id="KW-0597">Phosphoprotein</keyword>
<evidence type="ECO:0000256" key="6">
    <source>
        <dbReference type="SAM" id="Coils"/>
    </source>
</evidence>
<sequence>MATHTAKIPSSIRKELQAKQNRFFTLSLDMFFILGFDGYLKQVNPMCEKILALTSAELLAQPLLELVHPEDRESTVAKLEKLATSTETVTFENRCRCQDGSYKWLLWNAAPCQDDKLIYAAARDITERKQAEEALKESEERFRLLIDRVKDYAIYMLDPDGRVVSWNQGAERINGYPTEEAIGKHVSCFHPPAEVESGRPEEVLQIAAQVGGYEYESLRLRKDGSQFWANVDVTALRDENGQLRGYATVTRDITERKQASEALEQAYRELEKRVEERTFELKTANEMLVQEISDRQRTEVALRQSKARLKEQAQQLEDALYQLHRTQAQLIQTEKMSSLGQLVAGVAHEINNPVSFIYGNLDHASHYIRDLLHLISLYRRHYSNPPIEIQNSAEAMDLDFVMEDMPKLLSSMKLGADRIRQIVLSLRNFARHDESEMKRVDIHEGLDSTIKLLQNRLKGSDGQAGIQVIQAYGDLPPVECYAGLLNQVFMNLLVNAIDALENHPDPIITIRTELAMRDFPMTYSCSIIQTDQSFIPNPYIIIRIADNGPGMPEAVCRRLFDPFFTTKPLGKNKGLGLSISYQIVVEKHGGQLRCVSSPGAGTEFIIEIPVQQTVQWQSFQNPLPENSTFFSPSASRPGIF</sequence>
<evidence type="ECO:0000256" key="3">
    <source>
        <dbReference type="ARBA" id="ARBA00022553"/>
    </source>
</evidence>
<feature type="coiled-coil region" evidence="6">
    <location>
        <begin position="253"/>
        <end position="329"/>
    </location>
</feature>
<feature type="domain" description="PAS" evidence="8">
    <location>
        <begin position="31"/>
        <end position="86"/>
    </location>
</feature>
<dbReference type="SMART" id="SM00091">
    <property type="entry name" value="PAS"/>
    <property type="match status" value="2"/>
</dbReference>
<dbReference type="InterPro" id="IPR004358">
    <property type="entry name" value="Sig_transdc_His_kin-like_C"/>
</dbReference>
<evidence type="ECO:0000256" key="5">
    <source>
        <dbReference type="ARBA" id="ARBA00023012"/>
    </source>
</evidence>
<proteinExistence type="predicted"/>
<dbReference type="Proteomes" id="UP001050975">
    <property type="component" value="Unassembled WGS sequence"/>
</dbReference>
<dbReference type="PROSITE" id="PS50112">
    <property type="entry name" value="PAS"/>
    <property type="match status" value="2"/>
</dbReference>
<dbReference type="SMART" id="SM00086">
    <property type="entry name" value="PAC"/>
    <property type="match status" value="2"/>
</dbReference>
<feature type="domain" description="PAC" evidence="9">
    <location>
        <begin position="89"/>
        <end position="137"/>
    </location>
</feature>
<dbReference type="InterPro" id="IPR013655">
    <property type="entry name" value="PAS_fold_3"/>
</dbReference>
<dbReference type="NCBIfam" id="TIGR00229">
    <property type="entry name" value="sensory_box"/>
    <property type="match status" value="2"/>
</dbReference>
<comment type="catalytic activity">
    <reaction evidence="1">
        <text>ATP + protein L-histidine = ADP + protein N-phospho-L-histidine.</text>
        <dbReference type="EC" id="2.7.13.3"/>
    </reaction>
</comment>
<dbReference type="Pfam" id="PF13426">
    <property type="entry name" value="PAS_9"/>
    <property type="match status" value="1"/>
</dbReference>
<dbReference type="PRINTS" id="PR00344">
    <property type="entry name" value="BCTRLSENSOR"/>
</dbReference>
<dbReference type="CDD" id="cd00082">
    <property type="entry name" value="HisKA"/>
    <property type="match status" value="1"/>
</dbReference>
<keyword evidence="11" id="KW-1185">Reference proteome</keyword>
<evidence type="ECO:0000256" key="4">
    <source>
        <dbReference type="ARBA" id="ARBA00022777"/>
    </source>
</evidence>
<evidence type="ECO:0000259" key="7">
    <source>
        <dbReference type="PROSITE" id="PS50109"/>
    </source>
</evidence>
<evidence type="ECO:0000313" key="10">
    <source>
        <dbReference type="EMBL" id="GET37964.1"/>
    </source>
</evidence>
<evidence type="ECO:0000259" key="9">
    <source>
        <dbReference type="PROSITE" id="PS50113"/>
    </source>
</evidence>
<gene>
    <name evidence="10" type="ORF">MiSe_27180</name>
</gene>
<dbReference type="EMBL" id="BLAY01000037">
    <property type="protein sequence ID" value="GET37964.1"/>
    <property type="molecule type" value="Genomic_DNA"/>
</dbReference>
<keyword evidence="4 10" id="KW-0418">Kinase</keyword>
<feature type="domain" description="Histidine kinase" evidence="7">
    <location>
        <begin position="345"/>
        <end position="612"/>
    </location>
</feature>
<dbReference type="Pfam" id="PF02518">
    <property type="entry name" value="HATPase_c"/>
    <property type="match status" value="1"/>
</dbReference>
<dbReference type="PROSITE" id="PS50113">
    <property type="entry name" value="PAC"/>
    <property type="match status" value="2"/>
</dbReference>
<dbReference type="InterPro" id="IPR000014">
    <property type="entry name" value="PAS"/>
</dbReference>
<evidence type="ECO:0000259" key="8">
    <source>
        <dbReference type="PROSITE" id="PS50112"/>
    </source>
</evidence>
<evidence type="ECO:0000256" key="2">
    <source>
        <dbReference type="ARBA" id="ARBA00012438"/>
    </source>
</evidence>
<keyword evidence="5" id="KW-0902">Two-component regulatory system</keyword>
<reference evidence="10" key="1">
    <citation type="submission" date="2019-10" db="EMBL/GenBank/DDBJ databases">
        <title>Draft genome sequece of Microseira wollei NIES-4236.</title>
        <authorList>
            <person name="Yamaguchi H."/>
            <person name="Suzuki S."/>
            <person name="Kawachi M."/>
        </authorList>
    </citation>
    <scope>NUCLEOTIDE SEQUENCE</scope>
    <source>
        <strain evidence="10">NIES-4236</strain>
    </source>
</reference>
<dbReference type="SUPFAM" id="SSF55785">
    <property type="entry name" value="PYP-like sensor domain (PAS domain)"/>
    <property type="match status" value="2"/>
</dbReference>
<dbReference type="SUPFAM" id="SSF55874">
    <property type="entry name" value="ATPase domain of HSP90 chaperone/DNA topoisomerase II/histidine kinase"/>
    <property type="match status" value="1"/>
</dbReference>
<dbReference type="InterPro" id="IPR003594">
    <property type="entry name" value="HATPase_dom"/>
</dbReference>
<name>A0AAV3XC26_9CYAN</name>
<dbReference type="Gene3D" id="1.10.287.130">
    <property type="match status" value="1"/>
</dbReference>
<dbReference type="InterPro" id="IPR036890">
    <property type="entry name" value="HATPase_C_sf"/>
</dbReference>
<feature type="coiled-coil region" evidence="6">
    <location>
        <begin position="121"/>
        <end position="148"/>
    </location>
</feature>
<accession>A0AAV3XC26</accession>
<comment type="caution">
    <text evidence="10">The sequence shown here is derived from an EMBL/GenBank/DDBJ whole genome shotgun (WGS) entry which is preliminary data.</text>
</comment>
<dbReference type="PANTHER" id="PTHR43065">
    <property type="entry name" value="SENSOR HISTIDINE KINASE"/>
    <property type="match status" value="1"/>
</dbReference>
<keyword evidence="4 10" id="KW-0808">Transferase</keyword>
<dbReference type="InterPro" id="IPR035965">
    <property type="entry name" value="PAS-like_dom_sf"/>
</dbReference>
<evidence type="ECO:0000256" key="1">
    <source>
        <dbReference type="ARBA" id="ARBA00000085"/>
    </source>
</evidence>
<keyword evidence="6" id="KW-0175">Coiled coil</keyword>
<dbReference type="PROSITE" id="PS50109">
    <property type="entry name" value="HIS_KIN"/>
    <property type="match status" value="1"/>
</dbReference>